<reference evidence="1 2" key="2">
    <citation type="journal article" date="2022" name="Mol. Ecol. Resour.">
        <title>The genomes of chicory, endive, great burdock and yacon provide insights into Asteraceae paleo-polyploidization history and plant inulin production.</title>
        <authorList>
            <person name="Fan W."/>
            <person name="Wang S."/>
            <person name="Wang H."/>
            <person name="Wang A."/>
            <person name="Jiang F."/>
            <person name="Liu H."/>
            <person name="Zhao H."/>
            <person name="Xu D."/>
            <person name="Zhang Y."/>
        </authorList>
    </citation>
    <scope>NUCLEOTIDE SEQUENCE [LARGE SCALE GENOMIC DNA]</scope>
    <source>
        <strain evidence="2">cv. Yunnan</strain>
        <tissue evidence="1">Leaves</tissue>
    </source>
</reference>
<evidence type="ECO:0000313" key="1">
    <source>
        <dbReference type="EMBL" id="KAI3777317.1"/>
    </source>
</evidence>
<accession>A0ACB9G1H1</accession>
<keyword evidence="2" id="KW-1185">Reference proteome</keyword>
<name>A0ACB9G1H1_9ASTR</name>
<protein>
    <submittedName>
        <fullName evidence="1">Uncharacterized protein</fullName>
    </submittedName>
</protein>
<dbReference type="EMBL" id="CM042032">
    <property type="protein sequence ID" value="KAI3777317.1"/>
    <property type="molecule type" value="Genomic_DNA"/>
</dbReference>
<evidence type="ECO:0000313" key="2">
    <source>
        <dbReference type="Proteomes" id="UP001056120"/>
    </source>
</evidence>
<organism evidence="1 2">
    <name type="scientific">Smallanthus sonchifolius</name>
    <dbReference type="NCBI Taxonomy" id="185202"/>
    <lineage>
        <taxon>Eukaryota</taxon>
        <taxon>Viridiplantae</taxon>
        <taxon>Streptophyta</taxon>
        <taxon>Embryophyta</taxon>
        <taxon>Tracheophyta</taxon>
        <taxon>Spermatophyta</taxon>
        <taxon>Magnoliopsida</taxon>
        <taxon>eudicotyledons</taxon>
        <taxon>Gunneridae</taxon>
        <taxon>Pentapetalae</taxon>
        <taxon>asterids</taxon>
        <taxon>campanulids</taxon>
        <taxon>Asterales</taxon>
        <taxon>Asteraceae</taxon>
        <taxon>Asteroideae</taxon>
        <taxon>Heliantheae alliance</taxon>
        <taxon>Millerieae</taxon>
        <taxon>Smallanthus</taxon>
    </lineage>
</organism>
<gene>
    <name evidence="1" type="ORF">L1987_47117</name>
</gene>
<dbReference type="Proteomes" id="UP001056120">
    <property type="component" value="Linkage Group LG15"/>
</dbReference>
<sequence length="132" mass="14818">MVRYSTGRKILSVLDDWEWFHLGSRTYVKAVELQKTMDSLLKEEATGGDALRKYARGNVNYDGDELALYVAMQCTPDLSKADCVKCLSKANHKSGNVTAVWKPVTPVILINYRRLPGPSVTFILLHVTNQTD</sequence>
<proteinExistence type="predicted"/>
<comment type="caution">
    <text evidence="1">The sequence shown here is derived from an EMBL/GenBank/DDBJ whole genome shotgun (WGS) entry which is preliminary data.</text>
</comment>
<reference evidence="2" key="1">
    <citation type="journal article" date="2022" name="Mol. Ecol. Resour.">
        <title>The genomes of chicory, endive, great burdock and yacon provide insights into Asteraceae palaeo-polyploidization history and plant inulin production.</title>
        <authorList>
            <person name="Fan W."/>
            <person name="Wang S."/>
            <person name="Wang H."/>
            <person name="Wang A."/>
            <person name="Jiang F."/>
            <person name="Liu H."/>
            <person name="Zhao H."/>
            <person name="Xu D."/>
            <person name="Zhang Y."/>
        </authorList>
    </citation>
    <scope>NUCLEOTIDE SEQUENCE [LARGE SCALE GENOMIC DNA]</scope>
    <source>
        <strain evidence="2">cv. Yunnan</strain>
    </source>
</reference>